<feature type="transmembrane region" description="Helical" evidence="1">
    <location>
        <begin position="52"/>
        <end position="72"/>
    </location>
</feature>
<gene>
    <name evidence="2" type="ORF">CEXT_195941</name>
</gene>
<organism evidence="2 3">
    <name type="scientific">Caerostris extrusa</name>
    <name type="common">Bark spider</name>
    <name type="synonym">Caerostris bankana</name>
    <dbReference type="NCBI Taxonomy" id="172846"/>
    <lineage>
        <taxon>Eukaryota</taxon>
        <taxon>Metazoa</taxon>
        <taxon>Ecdysozoa</taxon>
        <taxon>Arthropoda</taxon>
        <taxon>Chelicerata</taxon>
        <taxon>Arachnida</taxon>
        <taxon>Araneae</taxon>
        <taxon>Araneomorphae</taxon>
        <taxon>Entelegynae</taxon>
        <taxon>Araneoidea</taxon>
        <taxon>Araneidae</taxon>
        <taxon>Caerostris</taxon>
    </lineage>
</organism>
<dbReference type="Proteomes" id="UP001054945">
    <property type="component" value="Unassembled WGS sequence"/>
</dbReference>
<reference evidence="2 3" key="1">
    <citation type="submission" date="2021-06" db="EMBL/GenBank/DDBJ databases">
        <title>Caerostris extrusa draft genome.</title>
        <authorList>
            <person name="Kono N."/>
            <person name="Arakawa K."/>
        </authorList>
    </citation>
    <scope>NUCLEOTIDE SEQUENCE [LARGE SCALE GENOMIC DNA]</scope>
</reference>
<accession>A0AAV4T9T4</accession>
<keyword evidence="1" id="KW-1133">Transmembrane helix</keyword>
<dbReference type="AlphaFoldDB" id="A0AAV4T9T4"/>
<evidence type="ECO:0000313" key="3">
    <source>
        <dbReference type="Proteomes" id="UP001054945"/>
    </source>
</evidence>
<protein>
    <submittedName>
        <fullName evidence="2">Uncharacterized protein</fullName>
    </submittedName>
</protein>
<proteinExistence type="predicted"/>
<name>A0AAV4T9T4_CAEEX</name>
<keyword evidence="3" id="KW-1185">Reference proteome</keyword>
<keyword evidence="1" id="KW-0812">Transmembrane</keyword>
<evidence type="ECO:0000256" key="1">
    <source>
        <dbReference type="SAM" id="Phobius"/>
    </source>
</evidence>
<sequence length="98" mass="11351">MVIRVSGTKVVFHISNEYRFESRILHSPLRILHQILSQGIAPFIRISSRDQIVLRTLLPLLLSLVCIIWVLGETPNRTTSQLKCELKEERAFNLSLFH</sequence>
<dbReference type="EMBL" id="BPLR01010800">
    <property type="protein sequence ID" value="GIY42101.1"/>
    <property type="molecule type" value="Genomic_DNA"/>
</dbReference>
<comment type="caution">
    <text evidence="2">The sequence shown here is derived from an EMBL/GenBank/DDBJ whole genome shotgun (WGS) entry which is preliminary data.</text>
</comment>
<keyword evidence="1" id="KW-0472">Membrane</keyword>
<evidence type="ECO:0000313" key="2">
    <source>
        <dbReference type="EMBL" id="GIY42101.1"/>
    </source>
</evidence>